<dbReference type="AlphaFoldDB" id="A0A250JZ20"/>
<evidence type="ECO:0000313" key="3">
    <source>
        <dbReference type="Proteomes" id="UP000217343"/>
    </source>
</evidence>
<accession>A0A250JZ20</accession>
<protein>
    <submittedName>
        <fullName evidence="2">Uncharacterized protein</fullName>
    </submittedName>
</protein>
<evidence type="ECO:0000313" key="2">
    <source>
        <dbReference type="EMBL" id="ATB48747.1"/>
    </source>
</evidence>
<feature type="compositionally biased region" description="Gly residues" evidence="1">
    <location>
        <begin position="60"/>
        <end position="70"/>
    </location>
</feature>
<feature type="compositionally biased region" description="Gly residues" evidence="1">
    <location>
        <begin position="1"/>
        <end position="51"/>
    </location>
</feature>
<dbReference type="KEGG" id="mmas:MYMAC_004377"/>
<name>A0A250JZ20_9BACT</name>
<reference evidence="2 3" key="1">
    <citation type="submission" date="2017-06" db="EMBL/GenBank/DDBJ databases">
        <title>Sequencing and comparative analysis of myxobacterial genomes.</title>
        <authorList>
            <person name="Rupp O."/>
            <person name="Goesmann A."/>
            <person name="Sogaard-Andersen L."/>
        </authorList>
    </citation>
    <scope>NUCLEOTIDE SEQUENCE [LARGE SCALE GENOMIC DNA]</scope>
    <source>
        <strain evidence="2 3">DSM 14697</strain>
    </source>
</reference>
<gene>
    <name evidence="2" type="ORF">MYMAC_004377</name>
</gene>
<evidence type="ECO:0000256" key="1">
    <source>
        <dbReference type="SAM" id="MobiDB-lite"/>
    </source>
</evidence>
<keyword evidence="3" id="KW-1185">Reference proteome</keyword>
<organism evidence="2 3">
    <name type="scientific">Corallococcus macrosporus DSM 14697</name>
    <dbReference type="NCBI Taxonomy" id="1189310"/>
    <lineage>
        <taxon>Bacteria</taxon>
        <taxon>Pseudomonadati</taxon>
        <taxon>Myxococcota</taxon>
        <taxon>Myxococcia</taxon>
        <taxon>Myxococcales</taxon>
        <taxon>Cystobacterineae</taxon>
        <taxon>Myxococcaceae</taxon>
        <taxon>Corallococcus</taxon>
    </lineage>
</organism>
<dbReference type="Proteomes" id="UP000217343">
    <property type="component" value="Chromosome"/>
</dbReference>
<proteinExistence type="predicted"/>
<dbReference type="EMBL" id="CP022203">
    <property type="protein sequence ID" value="ATB48747.1"/>
    <property type="molecule type" value="Genomic_DNA"/>
</dbReference>
<sequence length="147" mass="13553">MPGPGGRAMPGGGAPGGRAPGGGMPAPGGRGTPGPGGTPGRAPGGGAGRAPGGTAPATGAGAGAAGAGCGAAGRTCVAADAGIVLDFWPTSAFTLSSSTWLSKGLVTWSSARAARARFSSKASKVPASSTTGMPWVAGSLFSASQTS</sequence>
<feature type="region of interest" description="Disordered" evidence="1">
    <location>
        <begin position="1"/>
        <end position="70"/>
    </location>
</feature>